<dbReference type="RefSeq" id="WP_330093772.1">
    <property type="nucleotide sequence ID" value="NZ_JAUZMY010000025.1"/>
</dbReference>
<dbReference type="SUPFAM" id="SSF53850">
    <property type="entry name" value="Periplasmic binding protein-like II"/>
    <property type="match status" value="1"/>
</dbReference>
<dbReference type="EMBL" id="JAUZMY010000025">
    <property type="protein sequence ID" value="MEE2040007.1"/>
    <property type="molecule type" value="Genomic_DNA"/>
</dbReference>
<evidence type="ECO:0000256" key="2">
    <source>
        <dbReference type="ARBA" id="ARBA00005695"/>
    </source>
</evidence>
<keyword evidence="3" id="KW-0732">Signal</keyword>
<organism evidence="5 6">
    <name type="scientific">Nocardiopsis codii</name>
    <dbReference type="NCBI Taxonomy" id="3065942"/>
    <lineage>
        <taxon>Bacteria</taxon>
        <taxon>Bacillati</taxon>
        <taxon>Actinomycetota</taxon>
        <taxon>Actinomycetes</taxon>
        <taxon>Streptosporangiales</taxon>
        <taxon>Nocardiopsidaceae</taxon>
        <taxon>Nocardiopsis</taxon>
    </lineage>
</organism>
<evidence type="ECO:0000256" key="1">
    <source>
        <dbReference type="ARBA" id="ARBA00004193"/>
    </source>
</evidence>
<protein>
    <submittedName>
        <fullName evidence="5">ABC transporter substrate-binding protein</fullName>
    </submittedName>
</protein>
<dbReference type="PROSITE" id="PS01040">
    <property type="entry name" value="SBP_BACTERIAL_5"/>
    <property type="match status" value="1"/>
</dbReference>
<keyword evidence="6" id="KW-1185">Reference proteome</keyword>
<feature type="domain" description="Solute-binding protein family 5" evidence="4">
    <location>
        <begin position="120"/>
        <end position="483"/>
    </location>
</feature>
<dbReference type="Pfam" id="PF00496">
    <property type="entry name" value="SBP_bac_5"/>
    <property type="match status" value="1"/>
</dbReference>
<dbReference type="InterPro" id="IPR000914">
    <property type="entry name" value="SBP_5_dom"/>
</dbReference>
<dbReference type="Proteomes" id="UP001356095">
    <property type="component" value="Unassembled WGS sequence"/>
</dbReference>
<proteinExistence type="inferred from homology"/>
<evidence type="ECO:0000313" key="6">
    <source>
        <dbReference type="Proteomes" id="UP001356095"/>
    </source>
</evidence>
<name>A0ABU7KCT2_9ACTN</name>
<comment type="similarity">
    <text evidence="2">Belongs to the bacterial solute-binding protein 5 family.</text>
</comment>
<dbReference type="PIRSF" id="PIRSF002741">
    <property type="entry name" value="MppA"/>
    <property type="match status" value="1"/>
</dbReference>
<comment type="caution">
    <text evidence="5">The sequence shown here is derived from an EMBL/GenBank/DDBJ whole genome shotgun (WGS) entry which is preliminary data.</text>
</comment>
<dbReference type="InterPro" id="IPR030678">
    <property type="entry name" value="Peptide/Ni-bd"/>
</dbReference>
<gene>
    <name evidence="5" type="ORF">Q8791_22580</name>
</gene>
<dbReference type="Gene3D" id="3.10.105.10">
    <property type="entry name" value="Dipeptide-binding Protein, Domain 3"/>
    <property type="match status" value="1"/>
</dbReference>
<comment type="subcellular location">
    <subcellularLocation>
        <location evidence="1">Cell membrane</location>
        <topology evidence="1">Lipid-anchor</topology>
    </subcellularLocation>
</comment>
<dbReference type="InterPro" id="IPR039424">
    <property type="entry name" value="SBP_5"/>
</dbReference>
<dbReference type="InterPro" id="IPR023765">
    <property type="entry name" value="SBP_5_CS"/>
</dbReference>
<dbReference type="CDD" id="cd08492">
    <property type="entry name" value="PBP2_NikA_DppA_OppA_like_15"/>
    <property type="match status" value="1"/>
</dbReference>
<dbReference type="PANTHER" id="PTHR30290">
    <property type="entry name" value="PERIPLASMIC BINDING COMPONENT OF ABC TRANSPORTER"/>
    <property type="match status" value="1"/>
</dbReference>
<evidence type="ECO:0000259" key="4">
    <source>
        <dbReference type="Pfam" id="PF00496"/>
    </source>
</evidence>
<evidence type="ECO:0000256" key="3">
    <source>
        <dbReference type="ARBA" id="ARBA00022729"/>
    </source>
</evidence>
<reference evidence="5 6" key="1">
    <citation type="submission" date="2023-08" db="EMBL/GenBank/DDBJ databases">
        <authorList>
            <person name="Girao M."/>
            <person name="Carvalho M.F."/>
        </authorList>
    </citation>
    <scope>NUCLEOTIDE SEQUENCE [LARGE SCALE GENOMIC DNA]</scope>
    <source>
        <strain evidence="5 6">CT-R113</strain>
    </source>
</reference>
<accession>A0ABU7KCT2</accession>
<evidence type="ECO:0000313" key="5">
    <source>
        <dbReference type="EMBL" id="MEE2040007.1"/>
    </source>
</evidence>
<sequence length="575" mass="61338">MLPPLRAPLRALARAFVTATRGAPRAASPGRAPATHTAHASARALRRYTALALVPLLAATACGAQSRAAPSEPLDGGTLTFALAADPACVDPHQVGNNQGLNVGRQVVDSLTDQDPETGEIVPWLAESWETDEDASSYTFRLREGASFSDGVPLDAEAVRANFEAVVELGALSGLGSSYLGEYEETEIVDEYTATVHFSAPNTQFLQATSTMSLGLVSPASLASTTPEERCQGEFAGSGPFTVEDYTPDQHVILTGRDDYDQASSRSSHTGPTRLDGVEFRIMPEAGVRTGALLSGQVDAIADIPPQDEARFADTDFTILTRPNPGVPFNLHPNLASPALADAPEVIEAVQIGIDRQEVVDTVLSDRYPVATGPLAAVTDHASDLGDRLAHDPAAAAAILEDAGWVEGGDGIRERDGERLEVDVVFAALFNGNENALELIQQQLRAIGIDLELRLLTPAEQTAVVDAGAYDFDWYNTTRTDPDILRTLFSTRYTNRTNLAEDDTLDALLDDQAAASDPEARAALVHDAQAHIIENGYIIPVFEFAQVHGVAPHVHGIAFEASSRLSLYEAWVEAD</sequence>
<dbReference type="Gene3D" id="3.40.190.10">
    <property type="entry name" value="Periplasmic binding protein-like II"/>
    <property type="match status" value="1"/>
</dbReference>